<organism evidence="1">
    <name type="scientific">Anguilla anguilla</name>
    <name type="common">European freshwater eel</name>
    <name type="synonym">Muraena anguilla</name>
    <dbReference type="NCBI Taxonomy" id="7936"/>
    <lineage>
        <taxon>Eukaryota</taxon>
        <taxon>Metazoa</taxon>
        <taxon>Chordata</taxon>
        <taxon>Craniata</taxon>
        <taxon>Vertebrata</taxon>
        <taxon>Euteleostomi</taxon>
        <taxon>Actinopterygii</taxon>
        <taxon>Neopterygii</taxon>
        <taxon>Teleostei</taxon>
        <taxon>Anguilliformes</taxon>
        <taxon>Anguillidae</taxon>
        <taxon>Anguilla</taxon>
    </lineage>
</organism>
<proteinExistence type="predicted"/>
<accession>A0A0E9SYD6</accession>
<name>A0A0E9SYD6_ANGAN</name>
<evidence type="ECO:0000313" key="1">
    <source>
        <dbReference type="EMBL" id="JAH46252.1"/>
    </source>
</evidence>
<reference evidence="1" key="2">
    <citation type="journal article" date="2015" name="Fish Shellfish Immunol.">
        <title>Early steps in the European eel (Anguilla anguilla)-Vibrio vulnificus interaction in the gills: Role of the RtxA13 toxin.</title>
        <authorList>
            <person name="Callol A."/>
            <person name="Pajuelo D."/>
            <person name="Ebbesson L."/>
            <person name="Teles M."/>
            <person name="MacKenzie S."/>
            <person name="Amaro C."/>
        </authorList>
    </citation>
    <scope>NUCLEOTIDE SEQUENCE</scope>
</reference>
<reference evidence="1" key="1">
    <citation type="submission" date="2014-11" db="EMBL/GenBank/DDBJ databases">
        <authorList>
            <person name="Amaro Gonzalez C."/>
        </authorList>
    </citation>
    <scope>NUCLEOTIDE SEQUENCE</scope>
</reference>
<protein>
    <submittedName>
        <fullName evidence="1">Uncharacterized protein</fullName>
    </submittedName>
</protein>
<dbReference type="EMBL" id="GBXM01062325">
    <property type="protein sequence ID" value="JAH46252.1"/>
    <property type="molecule type" value="Transcribed_RNA"/>
</dbReference>
<dbReference type="AlphaFoldDB" id="A0A0E9SYD6"/>
<sequence length="32" mass="3642">MRNSFTLFLLSPLLCPQICNGPISAHYLILCY</sequence>